<dbReference type="PhylomeDB" id="A0A0G4G2C0"/>
<accession>A0A0G4G2C0</accession>
<comment type="cofactor">
    <cofactor evidence="1">
        <name>Mn(2+)</name>
        <dbReference type="ChEBI" id="CHEBI:29035"/>
    </cofactor>
</comment>
<comment type="cofactor">
    <cofactor evidence="1">
        <name>Mg(2+)</name>
        <dbReference type="ChEBI" id="CHEBI:18420"/>
    </cofactor>
</comment>
<name>A0A0G4G2C0_VITBC</name>
<keyword evidence="1" id="KW-0479">Metal-binding</keyword>
<sequence>MQDVACFCGGVPRLGFPDAASEAVLDEAEIMVGGGLVFNAAGVSAQHSLKARRGESNADAFLCNHTLLGVADGVSSVAEDGVNPSHLPNELLARCEELWETRQKDSDAFDSETHATVRALKGDIETSASDVVEKGLLGRSFVGCKHLGATTCVLTFIFGEQLRIINIGDSMVLHLRRSELRRSSGEGKKRTLTSQTEDETLPSTGISSSRLDTTASPYFVLTSSTPQHHFFNCPYQLTRMYDVLMDDESLFRSVLSSADCFTSPARPGDIVILGSDGLFDNLFLSDILDLVSRHCHDRSSHGIPRCPPKVIATALLHAALDAAGPAPCNGTGSRPARADTFTRDWSLLCGNMKPRSPGYPQLPPTKGVTRPYATPFSKAAKEELGKQINGGKPDDTSVVVGFIVRGNNERSLGFSVPGIADEKAIELLHDGKRQPAAAQGATVTAAGSGRRGGALAAHQSVLVGVDPALADMKSCALRDAAADEGPFRKSAASCREGDIGIPSSPLSAVTPRKASAAKGSSASSRGPGAIESNRRQNSLNVRVPPLPIKTAKPALPPMGPLAKSRTQHKGRRGGDTRGGPFRPKKPANLSNHPTHSAAPPFMCPLTDGPADPAPPSTDSTIPVMQDLFLVTPRSPARDKQPPAVAAAARCMLPSSSSSSSSSSSGGRERGARVDRDPCLVLSESDLKDIYSSVREELDK</sequence>
<dbReference type="AlphaFoldDB" id="A0A0G4G2C0"/>
<evidence type="ECO:0000313" key="4">
    <source>
        <dbReference type="EMBL" id="CEM22327.1"/>
    </source>
</evidence>
<feature type="region of interest" description="Disordered" evidence="2">
    <location>
        <begin position="485"/>
        <end position="620"/>
    </location>
</feature>
<dbReference type="InterPro" id="IPR039123">
    <property type="entry name" value="PPTC7"/>
</dbReference>
<dbReference type="EMBL" id="CDMY01000553">
    <property type="protein sequence ID" value="CEM22327.1"/>
    <property type="molecule type" value="Genomic_DNA"/>
</dbReference>
<dbReference type="SUPFAM" id="SSF81606">
    <property type="entry name" value="PP2C-like"/>
    <property type="match status" value="1"/>
</dbReference>
<feature type="region of interest" description="Disordered" evidence="2">
    <location>
        <begin position="633"/>
        <end position="678"/>
    </location>
</feature>
<dbReference type="PROSITE" id="PS51746">
    <property type="entry name" value="PPM_2"/>
    <property type="match status" value="1"/>
</dbReference>
<dbReference type="VEuPathDB" id="CryptoDB:Vbra_16755"/>
<comment type="catalytic activity">
    <reaction evidence="1">
        <text>O-phospho-L-threonyl-[protein] + H2O = L-threonyl-[protein] + phosphate</text>
        <dbReference type="Rhea" id="RHEA:47004"/>
        <dbReference type="Rhea" id="RHEA-COMP:11060"/>
        <dbReference type="Rhea" id="RHEA-COMP:11605"/>
        <dbReference type="ChEBI" id="CHEBI:15377"/>
        <dbReference type="ChEBI" id="CHEBI:30013"/>
        <dbReference type="ChEBI" id="CHEBI:43474"/>
        <dbReference type="ChEBI" id="CHEBI:61977"/>
        <dbReference type="EC" id="3.1.3.16"/>
    </reaction>
</comment>
<comment type="catalytic activity">
    <reaction evidence="1">
        <text>O-phospho-L-seryl-[protein] + H2O = L-seryl-[protein] + phosphate</text>
        <dbReference type="Rhea" id="RHEA:20629"/>
        <dbReference type="Rhea" id="RHEA-COMP:9863"/>
        <dbReference type="Rhea" id="RHEA-COMP:11604"/>
        <dbReference type="ChEBI" id="CHEBI:15377"/>
        <dbReference type="ChEBI" id="CHEBI:29999"/>
        <dbReference type="ChEBI" id="CHEBI:43474"/>
        <dbReference type="ChEBI" id="CHEBI:83421"/>
        <dbReference type="EC" id="3.1.3.16"/>
    </reaction>
</comment>
<dbReference type="STRING" id="1169540.A0A0G4G2C0"/>
<dbReference type="InterPro" id="IPR036457">
    <property type="entry name" value="PPM-type-like_dom_sf"/>
</dbReference>
<keyword evidence="5" id="KW-1185">Reference proteome</keyword>
<keyword evidence="1" id="KW-0464">Manganese</keyword>
<keyword evidence="1" id="KW-0904">Protein phosphatase</keyword>
<comment type="similarity">
    <text evidence="1">Belongs to the PP2C family.</text>
</comment>
<dbReference type="EC" id="3.1.3.16" evidence="1"/>
<dbReference type="GO" id="GO:0004722">
    <property type="term" value="F:protein serine/threonine phosphatase activity"/>
    <property type="evidence" value="ECO:0007669"/>
    <property type="project" value="UniProtKB-EC"/>
</dbReference>
<dbReference type="Proteomes" id="UP000041254">
    <property type="component" value="Unassembled WGS sequence"/>
</dbReference>
<dbReference type="SMART" id="SM00332">
    <property type="entry name" value="PP2Cc"/>
    <property type="match status" value="1"/>
</dbReference>
<dbReference type="InParanoid" id="A0A0G4G2C0"/>
<dbReference type="Gene3D" id="3.60.40.10">
    <property type="entry name" value="PPM-type phosphatase domain"/>
    <property type="match status" value="1"/>
</dbReference>
<feature type="compositionally biased region" description="Low complexity" evidence="2">
    <location>
        <begin position="511"/>
        <end position="529"/>
    </location>
</feature>
<dbReference type="GO" id="GO:0046872">
    <property type="term" value="F:metal ion binding"/>
    <property type="evidence" value="ECO:0007669"/>
    <property type="project" value="UniProtKB-UniRule"/>
</dbReference>
<protein>
    <recommendedName>
        <fullName evidence="1">Protein phosphatase</fullName>
        <ecNumber evidence="1">3.1.3.16</ecNumber>
    </recommendedName>
</protein>
<organism evidence="4 5">
    <name type="scientific">Vitrella brassicaformis (strain CCMP3155)</name>
    <dbReference type="NCBI Taxonomy" id="1169540"/>
    <lineage>
        <taxon>Eukaryota</taxon>
        <taxon>Sar</taxon>
        <taxon>Alveolata</taxon>
        <taxon>Colpodellida</taxon>
        <taxon>Vitrellaceae</taxon>
        <taxon>Vitrella</taxon>
    </lineage>
</organism>
<feature type="domain" description="PPM-type phosphatase" evidence="3">
    <location>
        <begin position="43"/>
        <end position="403"/>
    </location>
</feature>
<feature type="compositionally biased region" description="Basic and acidic residues" evidence="2">
    <location>
        <begin position="666"/>
        <end position="677"/>
    </location>
</feature>
<evidence type="ECO:0000256" key="1">
    <source>
        <dbReference type="RuleBase" id="RU366020"/>
    </source>
</evidence>
<dbReference type="OrthoDB" id="10266364at2759"/>
<dbReference type="PANTHER" id="PTHR12320">
    <property type="entry name" value="PROTEIN PHOSPHATASE 2C"/>
    <property type="match status" value="1"/>
</dbReference>
<evidence type="ECO:0000256" key="2">
    <source>
        <dbReference type="SAM" id="MobiDB-lite"/>
    </source>
</evidence>
<reference evidence="4 5" key="1">
    <citation type="submission" date="2014-11" db="EMBL/GenBank/DDBJ databases">
        <authorList>
            <person name="Zhu J."/>
            <person name="Qi W."/>
            <person name="Song R."/>
        </authorList>
    </citation>
    <scope>NUCLEOTIDE SEQUENCE [LARGE SCALE GENOMIC DNA]</scope>
</reference>
<evidence type="ECO:0000259" key="3">
    <source>
        <dbReference type="PROSITE" id="PS51746"/>
    </source>
</evidence>
<dbReference type="PANTHER" id="PTHR12320:SF1">
    <property type="entry name" value="PROTEIN PHOSPHATASE PTC7 HOMOLOG"/>
    <property type="match status" value="1"/>
</dbReference>
<keyword evidence="1" id="KW-0460">Magnesium</keyword>
<dbReference type="InterPro" id="IPR001932">
    <property type="entry name" value="PPM-type_phosphatase-like_dom"/>
</dbReference>
<gene>
    <name evidence="4" type="ORF">Vbra_16755</name>
</gene>
<proteinExistence type="inferred from homology"/>
<feature type="region of interest" description="Disordered" evidence="2">
    <location>
        <begin position="184"/>
        <end position="207"/>
    </location>
</feature>
<feature type="compositionally biased region" description="Low complexity" evidence="2">
    <location>
        <begin position="654"/>
        <end position="664"/>
    </location>
</feature>
<keyword evidence="1" id="KW-0378">Hydrolase</keyword>
<evidence type="ECO:0000313" key="5">
    <source>
        <dbReference type="Proteomes" id="UP000041254"/>
    </source>
</evidence>